<feature type="signal peptide" evidence="1">
    <location>
        <begin position="1"/>
        <end position="19"/>
    </location>
</feature>
<evidence type="ECO:0000313" key="4">
    <source>
        <dbReference type="EMBL" id="KAA5548626.1"/>
    </source>
</evidence>
<feature type="chain" id="PRO_5024312485" evidence="1">
    <location>
        <begin position="20"/>
        <end position="619"/>
    </location>
</feature>
<dbReference type="Gene3D" id="2.60.40.3650">
    <property type="match status" value="1"/>
</dbReference>
<comment type="caution">
    <text evidence="4">The sequence shown here is derived from an EMBL/GenBank/DDBJ whole genome shotgun (WGS) entry which is preliminary data.</text>
</comment>
<proteinExistence type="predicted"/>
<gene>
    <name evidence="4" type="ORF">F0145_03670</name>
</gene>
<evidence type="ECO:0000259" key="2">
    <source>
        <dbReference type="Pfam" id="PF05299"/>
    </source>
</evidence>
<dbReference type="InterPro" id="IPR027268">
    <property type="entry name" value="Peptidase_M4/M1_CTD_sf"/>
</dbReference>
<feature type="domain" description="Peptidase M61 N-terminal" evidence="3">
    <location>
        <begin position="31"/>
        <end position="205"/>
    </location>
</feature>
<dbReference type="SUPFAM" id="SSF50156">
    <property type="entry name" value="PDZ domain-like"/>
    <property type="match status" value="1"/>
</dbReference>
<dbReference type="Proteomes" id="UP000323426">
    <property type="component" value="Unassembled WGS sequence"/>
</dbReference>
<dbReference type="SUPFAM" id="SSF55486">
    <property type="entry name" value="Metalloproteases ('zincins'), catalytic domain"/>
    <property type="match status" value="1"/>
</dbReference>
<keyword evidence="1" id="KW-0732">Signal</keyword>
<accession>A0A5M6DQJ9</accession>
<dbReference type="Gene3D" id="1.10.390.10">
    <property type="entry name" value="Neutral Protease Domain 2"/>
    <property type="match status" value="1"/>
</dbReference>
<feature type="domain" description="Peptidase M61 catalytic" evidence="2">
    <location>
        <begin position="302"/>
        <end position="407"/>
    </location>
</feature>
<organism evidence="4 5">
    <name type="scientific">Adhaeribacter rhizoryzae</name>
    <dbReference type="NCBI Taxonomy" id="2607907"/>
    <lineage>
        <taxon>Bacteria</taxon>
        <taxon>Pseudomonadati</taxon>
        <taxon>Bacteroidota</taxon>
        <taxon>Cytophagia</taxon>
        <taxon>Cytophagales</taxon>
        <taxon>Hymenobacteraceae</taxon>
        <taxon>Adhaeribacter</taxon>
    </lineage>
</organism>
<dbReference type="Pfam" id="PF05299">
    <property type="entry name" value="Peptidase_M61"/>
    <property type="match status" value="1"/>
</dbReference>
<sequence length="619" mass="69666">MRKIWLLLLALSLRQVSFASDELAKNKVYQFNLNLTQVQNDRIQVTLKAPEIKESEIIYNMPKMVPGTYAVYNFGKYISDFKALDKKGRALPVTKLDENRWKISKAKNLDQITYWAGDTFDNTKKEDIVFEPAGTNIEENKNFLLNTHGFIGYFDGLKRVPYELTITKPQGFYGSTPLKAVKTTPTADTYRIDSYMDVVDSPLMYNVPDTAMMQIGGAEVLVSVYTAKKDVQSGIIAENIKEILEAQKNYLGGKLPVEKYAFLIYVDDAYNTTGSYGALEHSYSSVYYLPPFNSQQIANQIRGIAAHEFFHIVTPLNIHSEEIGDFDYINPQMSKHLWLYEGVTEYFASHVQANQKLISPEEYLTKLRAYIAGSLKYNDTLPFTVMSKGALDKHENQYGNVYQKGALIGMALDIKLRELSGGKYGIRNLMNDLAKTYGKDQSFKDEELFDKITELTYPPIRDFFRQYVEGATPLPYTEIFKTVGVTYAPQGTEMVNTFGRVETALNKEGRMVIAGTSNMNDFGKEMGYQAGDVIMAINGQEVTATTAPKIIAQQVTNAPVGANLEVTVSRKDKKGNAVTQKLTGTITQTPVETQHLLRLDPAATDQQKQLREAWLYSGL</sequence>
<dbReference type="InterPro" id="IPR036034">
    <property type="entry name" value="PDZ_sf"/>
</dbReference>
<evidence type="ECO:0000313" key="5">
    <source>
        <dbReference type="Proteomes" id="UP000323426"/>
    </source>
</evidence>
<keyword evidence="5" id="KW-1185">Reference proteome</keyword>
<evidence type="ECO:0000256" key="1">
    <source>
        <dbReference type="SAM" id="SignalP"/>
    </source>
</evidence>
<protein>
    <submittedName>
        <fullName evidence="4">Peptidase M61</fullName>
    </submittedName>
</protein>
<dbReference type="RefSeq" id="WP_150086954.1">
    <property type="nucleotide sequence ID" value="NZ_VWSF01000002.1"/>
</dbReference>
<dbReference type="Pfam" id="PF17899">
    <property type="entry name" value="Peptidase_M61_N"/>
    <property type="match status" value="1"/>
</dbReference>
<dbReference type="EMBL" id="VWSF01000002">
    <property type="protein sequence ID" value="KAA5548626.1"/>
    <property type="molecule type" value="Genomic_DNA"/>
</dbReference>
<dbReference type="AlphaFoldDB" id="A0A5M6DQJ9"/>
<dbReference type="InterPro" id="IPR007963">
    <property type="entry name" value="Peptidase_M61_catalytic"/>
</dbReference>
<dbReference type="Gene3D" id="2.30.42.10">
    <property type="match status" value="1"/>
</dbReference>
<dbReference type="InterPro" id="IPR040756">
    <property type="entry name" value="Peptidase_M61_N"/>
</dbReference>
<name>A0A5M6DQJ9_9BACT</name>
<evidence type="ECO:0000259" key="3">
    <source>
        <dbReference type="Pfam" id="PF17899"/>
    </source>
</evidence>
<reference evidence="4 5" key="1">
    <citation type="submission" date="2019-09" db="EMBL/GenBank/DDBJ databases">
        <title>Genome sequence and assembly of Adhaeribacter sp.</title>
        <authorList>
            <person name="Chhetri G."/>
        </authorList>
    </citation>
    <scope>NUCLEOTIDE SEQUENCE [LARGE SCALE GENOMIC DNA]</scope>
    <source>
        <strain evidence="4 5">DK36</strain>
    </source>
</reference>